<dbReference type="SUPFAM" id="SSF52540">
    <property type="entry name" value="P-loop containing nucleoside triphosphate hydrolases"/>
    <property type="match status" value="1"/>
</dbReference>
<feature type="domain" description="CobW C-terminal" evidence="8">
    <location>
        <begin position="230"/>
        <end position="312"/>
    </location>
</feature>
<evidence type="ECO:0000256" key="6">
    <source>
        <dbReference type="ARBA" id="ARBA00049117"/>
    </source>
</evidence>
<keyword evidence="3" id="KW-0143">Chaperone</keyword>
<evidence type="ECO:0000256" key="5">
    <source>
        <dbReference type="ARBA" id="ARBA00045658"/>
    </source>
</evidence>
<dbReference type="InterPro" id="IPR036627">
    <property type="entry name" value="CobW-likC_sf"/>
</dbReference>
<dbReference type="InterPro" id="IPR003495">
    <property type="entry name" value="CobW/HypB/UreG_nucleotide-bd"/>
</dbReference>
<dbReference type="InterPro" id="IPR011629">
    <property type="entry name" value="CobW-like_C"/>
</dbReference>
<keyword evidence="2" id="KW-0378">Hydrolase</keyword>
<name>A0A226WV92_CABSO</name>
<comment type="similarity">
    <text evidence="4">Belongs to the SIMIBI class G3E GTPase family. ZNG1 subfamily.</text>
</comment>
<evidence type="ECO:0000259" key="7">
    <source>
        <dbReference type="Pfam" id="PF02492"/>
    </source>
</evidence>
<dbReference type="Proteomes" id="UP000214720">
    <property type="component" value="Unassembled WGS sequence"/>
</dbReference>
<evidence type="ECO:0000256" key="3">
    <source>
        <dbReference type="ARBA" id="ARBA00023186"/>
    </source>
</evidence>
<dbReference type="Pfam" id="PF02492">
    <property type="entry name" value="cobW"/>
    <property type="match status" value="1"/>
</dbReference>
<dbReference type="PANTHER" id="PTHR13748:SF62">
    <property type="entry name" value="COBW DOMAIN-CONTAINING PROTEIN"/>
    <property type="match status" value="1"/>
</dbReference>
<dbReference type="Gene3D" id="3.30.1220.10">
    <property type="entry name" value="CobW-like, C-terminal domain"/>
    <property type="match status" value="1"/>
</dbReference>
<dbReference type="RefSeq" id="WP_089163912.1">
    <property type="nucleotide sequence ID" value="NZ_MTHB01000209.1"/>
</dbReference>
<comment type="function">
    <text evidence="5">Zinc chaperone that directly transfers zinc cofactor to target proteins, thereby activating them. Zinc is transferred from the CXCC motif in the GTPase domain to the zinc binding site in target proteins in a process requiring GTP hydrolysis.</text>
</comment>
<protein>
    <submittedName>
        <fullName evidence="9">Metal chaperone involved in Zn homeostasis</fullName>
    </submittedName>
</protein>
<dbReference type="SUPFAM" id="SSF90002">
    <property type="entry name" value="Hypothetical protein YjiA, C-terminal domain"/>
    <property type="match status" value="1"/>
</dbReference>
<evidence type="ECO:0000313" key="9">
    <source>
        <dbReference type="EMBL" id="OXC74518.1"/>
    </source>
</evidence>
<dbReference type="GO" id="GO:0005737">
    <property type="term" value="C:cytoplasm"/>
    <property type="evidence" value="ECO:0007669"/>
    <property type="project" value="TreeGrafter"/>
</dbReference>
<keyword evidence="1" id="KW-0547">Nucleotide-binding</keyword>
<dbReference type="Pfam" id="PF07683">
    <property type="entry name" value="CobW_C"/>
    <property type="match status" value="1"/>
</dbReference>
<dbReference type="OrthoDB" id="9808822at2"/>
<proteinExistence type="inferred from homology"/>
<dbReference type="PANTHER" id="PTHR13748">
    <property type="entry name" value="COBW-RELATED"/>
    <property type="match status" value="1"/>
</dbReference>
<reference evidence="10" key="1">
    <citation type="submission" date="2017-01" db="EMBL/GenBank/DDBJ databases">
        <title>Genome Analysis of Deinococcus marmoris KOPRI26562.</title>
        <authorList>
            <person name="Kim J.H."/>
            <person name="Oh H.-M."/>
        </authorList>
    </citation>
    <scope>NUCLEOTIDE SEQUENCE [LARGE SCALE GENOMIC DNA]</scope>
    <source>
        <strain evidence="10">PAMC 26633</strain>
    </source>
</reference>
<dbReference type="AlphaFoldDB" id="A0A226WV92"/>
<dbReference type="InterPro" id="IPR051316">
    <property type="entry name" value="Zinc-reg_GTPase_activator"/>
</dbReference>
<evidence type="ECO:0000256" key="4">
    <source>
        <dbReference type="ARBA" id="ARBA00034320"/>
    </source>
</evidence>
<sequence length="327" mass="35131">MNATSTQFVILAGILGSGKTSLLEALLDLGGGASTAVIVNEVGAINIDGAVLSESARGMTMATLSNGCVCCSLTNDLVTTVEALVALREEAGQQPLERIVLECSGLSRPGAVIRSLEQLARLRFRLHIVATYDCSRPPLDRDFDDACAQLTAAQTVVLTKIDLVSPDRRAQARSVVAGINPMARIVDESTASIRAREAFAEVDTSLPPQIVHSEPTQVSETLLHPRVRVFRARFTQRPNWEDVLDWLENIAGMTGDRLLRMKAIVAGPPGSDRVLLQSVGTTFAAPRRLATTAFDDLAAVFIVRDCAMVELQQVEGALGVTWTALQR</sequence>
<organism evidence="9 10">
    <name type="scientific">Caballeronia sordidicola</name>
    <name type="common">Burkholderia sordidicola</name>
    <dbReference type="NCBI Taxonomy" id="196367"/>
    <lineage>
        <taxon>Bacteria</taxon>
        <taxon>Pseudomonadati</taxon>
        <taxon>Pseudomonadota</taxon>
        <taxon>Betaproteobacteria</taxon>
        <taxon>Burkholderiales</taxon>
        <taxon>Burkholderiaceae</taxon>
        <taxon>Caballeronia</taxon>
    </lineage>
</organism>
<dbReference type="Gene3D" id="3.40.50.300">
    <property type="entry name" value="P-loop containing nucleotide triphosphate hydrolases"/>
    <property type="match status" value="1"/>
</dbReference>
<feature type="domain" description="CobW/HypB/UreG nucleotide-binding" evidence="7">
    <location>
        <begin position="9"/>
        <end position="186"/>
    </location>
</feature>
<evidence type="ECO:0000313" key="10">
    <source>
        <dbReference type="Proteomes" id="UP000214720"/>
    </source>
</evidence>
<dbReference type="EMBL" id="MTHB01000209">
    <property type="protein sequence ID" value="OXC74518.1"/>
    <property type="molecule type" value="Genomic_DNA"/>
</dbReference>
<dbReference type="GO" id="GO:0000166">
    <property type="term" value="F:nucleotide binding"/>
    <property type="evidence" value="ECO:0007669"/>
    <property type="project" value="UniProtKB-KW"/>
</dbReference>
<evidence type="ECO:0000259" key="8">
    <source>
        <dbReference type="Pfam" id="PF07683"/>
    </source>
</evidence>
<evidence type="ECO:0000256" key="2">
    <source>
        <dbReference type="ARBA" id="ARBA00022801"/>
    </source>
</evidence>
<dbReference type="GO" id="GO:0016787">
    <property type="term" value="F:hydrolase activity"/>
    <property type="evidence" value="ECO:0007669"/>
    <property type="project" value="UniProtKB-KW"/>
</dbReference>
<gene>
    <name evidence="9" type="ORF">BSU04_31325</name>
</gene>
<comment type="catalytic activity">
    <reaction evidence="6">
        <text>GTP + H2O = GDP + phosphate + H(+)</text>
        <dbReference type="Rhea" id="RHEA:19669"/>
        <dbReference type="ChEBI" id="CHEBI:15377"/>
        <dbReference type="ChEBI" id="CHEBI:15378"/>
        <dbReference type="ChEBI" id="CHEBI:37565"/>
        <dbReference type="ChEBI" id="CHEBI:43474"/>
        <dbReference type="ChEBI" id="CHEBI:58189"/>
    </reaction>
    <physiologicalReaction direction="left-to-right" evidence="6">
        <dbReference type="Rhea" id="RHEA:19670"/>
    </physiologicalReaction>
</comment>
<evidence type="ECO:0000256" key="1">
    <source>
        <dbReference type="ARBA" id="ARBA00022741"/>
    </source>
</evidence>
<accession>A0A226WV92</accession>
<dbReference type="InterPro" id="IPR027417">
    <property type="entry name" value="P-loop_NTPase"/>
</dbReference>
<comment type="caution">
    <text evidence="9">The sequence shown here is derived from an EMBL/GenBank/DDBJ whole genome shotgun (WGS) entry which is preliminary data.</text>
</comment>